<accession>A0A8S5UZZ6</accession>
<keyword evidence="1" id="KW-0472">Membrane</keyword>
<evidence type="ECO:0000256" key="1">
    <source>
        <dbReference type="SAM" id="Phobius"/>
    </source>
</evidence>
<organism evidence="2">
    <name type="scientific">Siphoviridae sp. ctBeL15</name>
    <dbReference type="NCBI Taxonomy" id="2825374"/>
    <lineage>
        <taxon>Viruses</taxon>
        <taxon>Duplodnaviria</taxon>
        <taxon>Heunggongvirae</taxon>
        <taxon>Uroviricota</taxon>
        <taxon>Caudoviricetes</taxon>
    </lineage>
</organism>
<sequence>MDNLMQNIASALWIVIGIQVLVWLKHWNKKFSDLYDELKEEVE</sequence>
<protein>
    <submittedName>
        <fullName evidence="2">Uncharacterized protein</fullName>
    </submittedName>
</protein>
<feature type="transmembrane region" description="Helical" evidence="1">
    <location>
        <begin position="6"/>
        <end position="24"/>
    </location>
</feature>
<keyword evidence="1" id="KW-0812">Transmembrane</keyword>
<name>A0A8S5UZZ6_9CAUD</name>
<keyword evidence="1" id="KW-1133">Transmembrane helix</keyword>
<dbReference type="EMBL" id="BK016176">
    <property type="protein sequence ID" value="DAG00065.1"/>
    <property type="molecule type" value="Genomic_DNA"/>
</dbReference>
<evidence type="ECO:0000313" key="2">
    <source>
        <dbReference type="EMBL" id="DAG00065.1"/>
    </source>
</evidence>
<proteinExistence type="predicted"/>
<reference evidence="2" key="1">
    <citation type="journal article" date="2021" name="Proc. Natl. Acad. Sci. U.S.A.">
        <title>A Catalog of Tens of Thousands of Viruses from Human Metagenomes Reveals Hidden Associations with Chronic Diseases.</title>
        <authorList>
            <person name="Tisza M.J."/>
            <person name="Buck C.B."/>
        </authorList>
    </citation>
    <scope>NUCLEOTIDE SEQUENCE</scope>
    <source>
        <strain evidence="2">CtBeL15</strain>
    </source>
</reference>